<feature type="domain" description="S1 motif" evidence="7">
    <location>
        <begin position="1121"/>
        <end position="1191"/>
    </location>
</feature>
<evidence type="ECO:0000259" key="7">
    <source>
        <dbReference type="PROSITE" id="PS50126"/>
    </source>
</evidence>
<dbReference type="Pfam" id="PF00575">
    <property type="entry name" value="S1"/>
    <property type="match status" value="2"/>
</dbReference>
<keyword evidence="4" id="KW-0677">Repeat</keyword>
<dbReference type="PANTHER" id="PTHR23270">
    <property type="entry name" value="PROGRAMMED CELL DEATH PROTEIN 11 PRE-RRNA PROCESSING PROTEIN RRP5"/>
    <property type="match status" value="1"/>
</dbReference>
<comment type="caution">
    <text evidence="8">The sequence shown here is derived from an EMBL/GenBank/DDBJ whole genome shotgun (WGS) entry which is preliminary data.</text>
</comment>
<feature type="compositionally biased region" description="Basic and acidic residues" evidence="6">
    <location>
        <begin position="14"/>
        <end position="40"/>
    </location>
</feature>
<sequence length="2089" mass="235029">MEVNFPRGGVAKKQSHETKNRKDNKDLFHTGEDDTKIEKGQKRKKRNEKKGTEKKTKKQKVLNPKSNQYNTGQIQQLSTKILSTDMLVLGCVKEVHDYEVILSLPGGLSGVVPITNISDAYHDQLKQLASQSGTEDDMEDSDVHSLHEIFKIGTIIPSKVVSIGKNTKGKTAIKLTINPKAVNQEFEPSHIRDGLVLYGSVASQEDHGYVVDLGVKNNKAFLKNKDAERFIQLHNDGYPLMVGQSIICKVETGKDKLDMLSGESRTVTVTIDPNKLLSNEVVAKDIPFRSFIPGMKVNATVDQLTGDGVTVKFLQYGGTIHRSHLTENPDKALKNKQIKACVLYIHPTTKAAVLSNLPHLVEYKGVPVIGQFGQLTVCQIVENAEVTHPGSYHVLFKLPGDIKATCGLKNLSDGKIADVRSMFKQGSEHRCRVMDFHYIDQLVTITLKQSILDQKYMSLQDIKPGDIVECTVETCVEKGIGVKLSQNIHGYIPNLHLANSTFKTRDVKEFHEGKQLKCRVLKVDEKKRNVILTNKKMLLNTKLPILTDFDQLKSGMDVEGYIAKITNKGVLVAFFNEIKGWVPRKQLSTENIEFPEKVFFKGQVVKAKVLSWNEEKKKIILSFNVGAKSSFGTKEDESEDGMKIGQIMKCEVTGKTETGLDVKLPSSKQAFLPIKHLTDSMETSHLLLDMYNPGDVIENVMYLSRNNMPIMTARKSMIEYGKEHVAVTSIDQIKIGMMIPGTIRNIMSYGVFVQFAGQLVGLSPNKFASGSKVEDLNTIYHQGQPVIAMVTEVDNEKNRFIVSLRIQDCYHGNVDIGIDLLSSYLQEIDSAWNKVVENKGKKNKLRGVKVGQVTDFIVEDCSEDGLLGHVTNGVKGICTKEHMDDGSYEEGSKLKCVVLFIDPENKCVEVAVNKHIIKTVNSKQKSIHKIDAGQHVKGEITLIKKDCMMAVLQGKEAGTVVYLPSRRHMNDVLQVFKYNVGQVFPMIVKRIMDEHILCCFESHERHKSQSECEELQVGDVANVSVKDILDFQLNVVYNSVHGRIHLTEMVDNIENGTMVLSPGKYKLQQEVKARVVGFREWIQKKDQSSPKTLSLPEFTIKPSKLEKATLDSDLDRKFQEKDKVIGFVTKCEKDHVWFQVTPKIRGRIGLNDLSRDPKVLQNPTKHFIKGQGYNATVIGVMKDGALVLTLIGIHLKHFIKGQGYNATVINVMKDGALVLTLIGRYSFKHFIKGQGYNSTVIGVMKDGALVLTLIGRYSFKHFIKGQGYNATVIGVMKDGALVLTLIGRYSFKHFIKGQGYNATVIGVMKDGALLLTLIGRYSFKHFIKGQGYNSTVIGVMKDGAFSTDIDRAVIDDAATACNESEAALSETESIENVTDVVDVSSNDNLISNDDQSQTNTDSLLIQPEDQACKFQTQTEICKPNNEIPTMKPSSSKVMTVLGSTDSKTALNDKLKVYDVSDRRLFDARRYEMTYKWLYYNESLEGYVCKYCELFPFGSTDFSKNASKSLTSGSVHKCVITSNKDETGLLVHLPGGIKGVVELTEIYDEYKDDPTSDFYVGQYIDCTVIDTGKDDQYNLSYRKSRKVKTKKIVDPVRSSVKKGQILRGYVVQSTKTQLLVSLANQGRVSGTVSKSHVSDHSVQDLTTIPVGKAVTVKVLSKSPKVELSLKKSDTGVEEPKPGKFKRKRRDSLEENTAQNNKMLKTKVKKLDRKRKLSDSEKSNSKKLKGTGDSDSGIEDNYSSQHNHRPCVQVKSGWCWDKEYTSPVITRSTQSDSEDDEEEDENSQVESDKQKNPTQKDEKEEEKNLFQFEQHQLVGDITPGAADDFDRLALQSPNSSMVWLRYMAFHLETAEIEKARAVAERALKTISFREEQEKLNVWVAFLNLENMYGTPEELANVLERALQQNEPLTVYQHLINIYFKAGKFQDAESTYNIMCRKFSYKKEPWIGFGLFHFKNGKFESARKILPRSLKSLSKDNHVEIIAKFAQMEFKHGEPERGKTMFENILSNYPKRTDLWSVYVDMVIKTADIEAVRHLLDRVIHMKLSAKKMKFFFKKYLDFEKSHGDTKHADYVKKKAFEYVESKGFVDE</sequence>
<dbReference type="Pfam" id="PF23459">
    <property type="entry name" value="S1_RRP5"/>
    <property type="match status" value="1"/>
</dbReference>
<dbReference type="Pfam" id="PF23240">
    <property type="entry name" value="HAT_PRP39_N"/>
    <property type="match status" value="1"/>
</dbReference>
<evidence type="ECO:0000313" key="9">
    <source>
        <dbReference type="Proteomes" id="UP000683360"/>
    </source>
</evidence>
<keyword evidence="5" id="KW-0539">Nucleus</keyword>
<evidence type="ECO:0000256" key="5">
    <source>
        <dbReference type="ARBA" id="ARBA00023242"/>
    </source>
</evidence>
<dbReference type="InterPro" id="IPR011990">
    <property type="entry name" value="TPR-like_helical_dom_sf"/>
</dbReference>
<dbReference type="GO" id="GO:0006364">
    <property type="term" value="P:rRNA processing"/>
    <property type="evidence" value="ECO:0007669"/>
    <property type="project" value="UniProtKB-KW"/>
</dbReference>
<evidence type="ECO:0000256" key="4">
    <source>
        <dbReference type="ARBA" id="ARBA00022737"/>
    </source>
</evidence>
<feature type="domain" description="S1 motif" evidence="7">
    <location>
        <begin position="1602"/>
        <end position="1671"/>
    </location>
</feature>
<dbReference type="EMBL" id="CAJPWZ010000517">
    <property type="protein sequence ID" value="CAG2195391.1"/>
    <property type="molecule type" value="Genomic_DNA"/>
</dbReference>
<dbReference type="InterPro" id="IPR057302">
    <property type="entry name" value="Rrp5_S1"/>
</dbReference>
<dbReference type="Proteomes" id="UP000683360">
    <property type="component" value="Unassembled WGS sequence"/>
</dbReference>
<feature type="compositionally biased region" description="Acidic residues" evidence="6">
    <location>
        <begin position="1774"/>
        <end position="1785"/>
    </location>
</feature>
<dbReference type="SMART" id="SM00386">
    <property type="entry name" value="HAT"/>
    <property type="match status" value="4"/>
</dbReference>
<dbReference type="Gene3D" id="1.25.40.10">
    <property type="entry name" value="Tetratricopeptide repeat domain"/>
    <property type="match status" value="1"/>
</dbReference>
<dbReference type="InterPro" id="IPR003107">
    <property type="entry name" value="HAT"/>
</dbReference>
<dbReference type="OrthoDB" id="412781at2759"/>
<evidence type="ECO:0000256" key="6">
    <source>
        <dbReference type="SAM" id="MobiDB-lite"/>
    </source>
</evidence>
<evidence type="ECO:0000256" key="3">
    <source>
        <dbReference type="ARBA" id="ARBA00022553"/>
    </source>
</evidence>
<evidence type="ECO:0000256" key="1">
    <source>
        <dbReference type="ARBA" id="ARBA00004604"/>
    </source>
</evidence>
<feature type="region of interest" description="Disordered" evidence="6">
    <location>
        <begin position="1"/>
        <end position="70"/>
    </location>
</feature>
<feature type="domain" description="S1 motif" evidence="7">
    <location>
        <begin position="465"/>
        <end position="535"/>
    </location>
</feature>
<feature type="region of interest" description="Disordered" evidence="6">
    <location>
        <begin position="1669"/>
        <end position="1743"/>
    </location>
</feature>
<dbReference type="InterPro" id="IPR003029">
    <property type="entry name" value="S1_domain"/>
</dbReference>
<evidence type="ECO:0000256" key="2">
    <source>
        <dbReference type="ARBA" id="ARBA00022552"/>
    </source>
</evidence>
<accession>A0A8S3QLE2</accession>
<feature type="domain" description="S1 motif" evidence="7">
    <location>
        <begin position="555"/>
        <end position="624"/>
    </location>
</feature>
<evidence type="ECO:0000313" key="8">
    <source>
        <dbReference type="EMBL" id="CAG2195391.1"/>
    </source>
</evidence>
<dbReference type="InterPro" id="IPR045209">
    <property type="entry name" value="Rrp5"/>
</dbReference>
<dbReference type="GO" id="GO:0003723">
    <property type="term" value="F:RNA binding"/>
    <property type="evidence" value="ECO:0007669"/>
    <property type="project" value="TreeGrafter"/>
</dbReference>
<organism evidence="8 9">
    <name type="scientific">Mytilus edulis</name>
    <name type="common">Blue mussel</name>
    <dbReference type="NCBI Taxonomy" id="6550"/>
    <lineage>
        <taxon>Eukaryota</taxon>
        <taxon>Metazoa</taxon>
        <taxon>Spiralia</taxon>
        <taxon>Lophotrochozoa</taxon>
        <taxon>Mollusca</taxon>
        <taxon>Bivalvia</taxon>
        <taxon>Autobranchia</taxon>
        <taxon>Pteriomorphia</taxon>
        <taxon>Mytilida</taxon>
        <taxon>Mytiloidea</taxon>
        <taxon>Mytilidae</taxon>
        <taxon>Mytilinae</taxon>
        <taxon>Mytilus</taxon>
    </lineage>
</organism>
<feature type="compositionally biased region" description="Basic residues" evidence="6">
    <location>
        <begin position="1702"/>
        <end position="1714"/>
    </location>
</feature>
<feature type="region of interest" description="Disordered" evidence="6">
    <location>
        <begin position="1767"/>
        <end position="1804"/>
    </location>
</feature>
<dbReference type="FunFam" id="2.40.50.140:FF:000103">
    <property type="entry name" value="protein RRP5 homolog"/>
    <property type="match status" value="3"/>
</dbReference>
<feature type="domain" description="S1 motif" evidence="7">
    <location>
        <begin position="645"/>
        <end position="714"/>
    </location>
</feature>
<dbReference type="PANTHER" id="PTHR23270:SF10">
    <property type="entry name" value="PROTEIN RRP5 HOMOLOG"/>
    <property type="match status" value="1"/>
</dbReference>
<name>A0A8S3QLE2_MYTED</name>
<feature type="compositionally biased region" description="Basic and acidic residues" evidence="6">
    <location>
        <begin position="1788"/>
        <end position="1804"/>
    </location>
</feature>
<dbReference type="CDD" id="cd05693">
    <property type="entry name" value="S1_Rrp5_repeat_hs1_sc1"/>
    <property type="match status" value="1"/>
</dbReference>
<feature type="compositionally biased region" description="Basic and acidic residues" evidence="6">
    <location>
        <begin position="1669"/>
        <end position="1680"/>
    </location>
</feature>
<feature type="domain" description="S1 motif" evidence="7">
    <location>
        <begin position="85"/>
        <end position="178"/>
    </location>
</feature>
<dbReference type="SUPFAM" id="SSF48452">
    <property type="entry name" value="TPR-like"/>
    <property type="match status" value="1"/>
</dbReference>
<proteinExistence type="predicted"/>
<dbReference type="GO" id="GO:0032040">
    <property type="term" value="C:small-subunit processome"/>
    <property type="evidence" value="ECO:0007669"/>
    <property type="project" value="TreeGrafter"/>
</dbReference>
<protein>
    <submittedName>
        <fullName evidence="8">RRP5</fullName>
    </submittedName>
</protein>
<feature type="domain" description="S1 motif" evidence="7">
    <location>
        <begin position="736"/>
        <end position="805"/>
    </location>
</feature>
<gene>
    <name evidence="8" type="ORF">MEDL_10320</name>
</gene>
<reference evidence="8" key="1">
    <citation type="submission" date="2021-03" db="EMBL/GenBank/DDBJ databases">
        <authorList>
            <person name="Bekaert M."/>
        </authorList>
    </citation>
    <scope>NUCLEOTIDE SEQUENCE</scope>
</reference>
<dbReference type="Gene3D" id="2.40.50.140">
    <property type="entry name" value="Nucleic acid-binding proteins"/>
    <property type="match status" value="7"/>
</dbReference>
<keyword evidence="3" id="KW-0597">Phosphoprotein</keyword>
<dbReference type="PROSITE" id="PS50126">
    <property type="entry name" value="S1"/>
    <property type="match status" value="8"/>
</dbReference>
<keyword evidence="9" id="KW-1185">Reference proteome</keyword>
<comment type="subcellular location">
    <subcellularLocation>
        <location evidence="1">Nucleus</location>
        <location evidence="1">Nucleolus</location>
    </subcellularLocation>
</comment>
<dbReference type="InterPro" id="IPR048059">
    <property type="entry name" value="Rrp5_S1_rpt_hs1_sc1"/>
</dbReference>
<dbReference type="SUPFAM" id="SSF50249">
    <property type="entry name" value="Nucleic acid-binding proteins"/>
    <property type="match status" value="10"/>
</dbReference>
<dbReference type="FunFam" id="1.25.40.10:FF:000065">
    <property type="entry name" value="Programmed cell death 11"/>
    <property type="match status" value="1"/>
</dbReference>
<dbReference type="InterPro" id="IPR012340">
    <property type="entry name" value="NA-bd_OB-fold"/>
</dbReference>
<keyword evidence="2" id="KW-0698">rRNA processing</keyword>
<dbReference type="SMART" id="SM00316">
    <property type="entry name" value="S1"/>
    <property type="match status" value="12"/>
</dbReference>
<feature type="domain" description="S1 motif" evidence="7">
    <location>
        <begin position="1512"/>
        <end position="1581"/>
    </location>
</feature>